<organism evidence="2 3">
    <name type="scientific">Turnera subulata</name>
    <dbReference type="NCBI Taxonomy" id="218843"/>
    <lineage>
        <taxon>Eukaryota</taxon>
        <taxon>Viridiplantae</taxon>
        <taxon>Streptophyta</taxon>
        <taxon>Embryophyta</taxon>
        <taxon>Tracheophyta</taxon>
        <taxon>Spermatophyta</taxon>
        <taxon>Magnoliopsida</taxon>
        <taxon>eudicotyledons</taxon>
        <taxon>Gunneridae</taxon>
        <taxon>Pentapetalae</taxon>
        <taxon>rosids</taxon>
        <taxon>fabids</taxon>
        <taxon>Malpighiales</taxon>
        <taxon>Passifloraceae</taxon>
        <taxon>Turnera</taxon>
    </lineage>
</organism>
<gene>
    <name evidence="2" type="ORF">Tsubulata_017820</name>
</gene>
<evidence type="ECO:0000313" key="3">
    <source>
        <dbReference type="Proteomes" id="UP001141552"/>
    </source>
</evidence>
<reference evidence="2" key="2">
    <citation type="journal article" date="2023" name="Plants (Basel)">
        <title>Annotation of the Turnera subulata (Passifloraceae) Draft Genome Reveals the S-Locus Evolved after the Divergence of Turneroideae from Passifloroideae in a Stepwise Manner.</title>
        <authorList>
            <person name="Henning P.M."/>
            <person name="Roalson E.H."/>
            <person name="Mir W."/>
            <person name="McCubbin A.G."/>
            <person name="Shore J.S."/>
        </authorList>
    </citation>
    <scope>NUCLEOTIDE SEQUENCE</scope>
    <source>
        <strain evidence="2">F60SS</strain>
    </source>
</reference>
<dbReference type="Gene3D" id="2.80.10.50">
    <property type="match status" value="1"/>
</dbReference>
<dbReference type="PANTHER" id="PTHR31257">
    <property type="entry name" value="RICIN B-LIKE LECTIN EULS3"/>
    <property type="match status" value="1"/>
</dbReference>
<dbReference type="SUPFAM" id="SSF50370">
    <property type="entry name" value="Ricin B-like lectins"/>
    <property type="match status" value="1"/>
</dbReference>
<dbReference type="InterPro" id="IPR035992">
    <property type="entry name" value="Ricin_B-like_lectins"/>
</dbReference>
<feature type="compositionally biased region" description="Pro residues" evidence="1">
    <location>
        <begin position="27"/>
        <end position="44"/>
    </location>
</feature>
<accession>A0A9Q0EY01</accession>
<evidence type="ECO:0008006" key="4">
    <source>
        <dbReference type="Google" id="ProtNLM"/>
    </source>
</evidence>
<dbReference type="OrthoDB" id="7769065at2759"/>
<sequence>MEFPYGHHSHTHHHHHHQRNDDDDDGAPPPPPPSQHFHQPPPPYGRENEFSAPPPPFYQDNEFSAPPSRPFYQETEYAPPPPSRPYYQETEYAPPPPTQVTHVHHSSHNQDPDPSLNYPPPTTQVTHVSHESQTETHHSYRPHLPAFIHQHTHQSGVDAGVGLSEKPTFKVYSKADPNFHVTIRDGRVVLAPADPSDRFQEWFKDEKYSTRVKDEEGCPAFSLVNKATGQAIKHSIGDTHPVELGPYNPDVLETSVLWTESKDLGDGYRAIRMVNNVHLNVDAFHGDKKSGGVRNGTTIVLWKWNKGDNQRWKIIRN</sequence>
<comment type="caution">
    <text evidence="2">The sequence shown here is derived from an EMBL/GenBank/DDBJ whole genome shotgun (WGS) entry which is preliminary data.</text>
</comment>
<feature type="compositionally biased region" description="Basic and acidic residues" evidence="1">
    <location>
        <begin position="128"/>
        <end position="138"/>
    </location>
</feature>
<dbReference type="Proteomes" id="UP001141552">
    <property type="component" value="Unassembled WGS sequence"/>
</dbReference>
<dbReference type="InterPro" id="IPR040249">
    <property type="entry name" value="Ricin_B-like_lectin_EULS3-like"/>
</dbReference>
<keyword evidence="3" id="KW-1185">Reference proteome</keyword>
<name>A0A9Q0EY01_9ROSI</name>
<dbReference type="PANTHER" id="PTHR31257:SF2">
    <property type="entry name" value="RICIN B-LIKE LECTIN EULS3"/>
    <property type="match status" value="1"/>
</dbReference>
<feature type="compositionally biased region" description="Basic residues" evidence="1">
    <location>
        <begin position="7"/>
        <end position="18"/>
    </location>
</feature>
<dbReference type="CDD" id="cd23431">
    <property type="entry name" value="beta-trefoil_Ricin_AtEULS3-like"/>
    <property type="match status" value="1"/>
</dbReference>
<evidence type="ECO:0000256" key="1">
    <source>
        <dbReference type="SAM" id="MobiDB-lite"/>
    </source>
</evidence>
<dbReference type="AlphaFoldDB" id="A0A9Q0EY01"/>
<proteinExistence type="predicted"/>
<evidence type="ECO:0000313" key="2">
    <source>
        <dbReference type="EMBL" id="KAJ4821824.1"/>
    </source>
</evidence>
<dbReference type="EMBL" id="JAKUCV010007846">
    <property type="protein sequence ID" value="KAJ4821824.1"/>
    <property type="molecule type" value="Genomic_DNA"/>
</dbReference>
<feature type="region of interest" description="Disordered" evidence="1">
    <location>
        <begin position="1"/>
        <end position="138"/>
    </location>
</feature>
<reference evidence="2" key="1">
    <citation type="submission" date="2022-02" db="EMBL/GenBank/DDBJ databases">
        <authorList>
            <person name="Henning P.M."/>
            <person name="McCubbin A.G."/>
            <person name="Shore J.S."/>
        </authorList>
    </citation>
    <scope>NUCLEOTIDE SEQUENCE</scope>
    <source>
        <strain evidence="2">F60SS</strain>
        <tissue evidence="2">Leaves</tissue>
    </source>
</reference>
<protein>
    <recommendedName>
        <fullName evidence="4">Ricin B lectin domain-containing protein</fullName>
    </recommendedName>
</protein>